<keyword evidence="3" id="KW-1185">Reference proteome</keyword>
<sequence length="173" mass="18553">MGTDMGTGELAGWRPRSRVGAVVAALLVGDQDAAEQVAAEPEPAADEPQDDREPQVLAAAIRLAVRSLFDDDTPAEAIAEDVALMARDVEVDQDAAVAVIQAHLGPDDALERLLTPFPPQVVIDTTWTVFGYLCEQRLGREDSLELIAQAERETLGPERETPEPGRESREGGA</sequence>
<feature type="compositionally biased region" description="Basic and acidic residues" evidence="1">
    <location>
        <begin position="150"/>
        <end position="173"/>
    </location>
</feature>
<dbReference type="RefSeq" id="WP_203844904.1">
    <property type="nucleotide sequence ID" value="NZ_BAAAVW010000002.1"/>
</dbReference>
<feature type="region of interest" description="Disordered" evidence="1">
    <location>
        <begin position="148"/>
        <end position="173"/>
    </location>
</feature>
<proteinExistence type="predicted"/>
<name>A0A919U8R0_9ACTN</name>
<evidence type="ECO:0000313" key="3">
    <source>
        <dbReference type="Proteomes" id="UP000660611"/>
    </source>
</evidence>
<dbReference type="AlphaFoldDB" id="A0A919U8R0"/>
<accession>A0A919U8R0</accession>
<comment type="caution">
    <text evidence="2">The sequence shown here is derived from an EMBL/GenBank/DDBJ whole genome shotgun (WGS) entry which is preliminary data.</text>
</comment>
<evidence type="ECO:0000313" key="2">
    <source>
        <dbReference type="EMBL" id="GIG43030.1"/>
    </source>
</evidence>
<protein>
    <submittedName>
        <fullName evidence="2">Uncharacterized protein</fullName>
    </submittedName>
</protein>
<organism evidence="2 3">
    <name type="scientific">Dactylosporangium siamense</name>
    <dbReference type="NCBI Taxonomy" id="685454"/>
    <lineage>
        <taxon>Bacteria</taxon>
        <taxon>Bacillati</taxon>
        <taxon>Actinomycetota</taxon>
        <taxon>Actinomycetes</taxon>
        <taxon>Micromonosporales</taxon>
        <taxon>Micromonosporaceae</taxon>
        <taxon>Dactylosporangium</taxon>
    </lineage>
</organism>
<feature type="region of interest" description="Disordered" evidence="1">
    <location>
        <begin position="33"/>
        <end position="52"/>
    </location>
</feature>
<gene>
    <name evidence="2" type="ORF">Dsi01nite_010710</name>
</gene>
<feature type="compositionally biased region" description="Low complexity" evidence="1">
    <location>
        <begin position="33"/>
        <end position="42"/>
    </location>
</feature>
<reference evidence="2" key="1">
    <citation type="submission" date="2021-01" db="EMBL/GenBank/DDBJ databases">
        <title>Whole genome shotgun sequence of Dactylosporangium siamense NBRC 106093.</title>
        <authorList>
            <person name="Komaki H."/>
            <person name="Tamura T."/>
        </authorList>
    </citation>
    <scope>NUCLEOTIDE SEQUENCE</scope>
    <source>
        <strain evidence="2">NBRC 106093</strain>
    </source>
</reference>
<dbReference type="EMBL" id="BONQ01000018">
    <property type="protein sequence ID" value="GIG43030.1"/>
    <property type="molecule type" value="Genomic_DNA"/>
</dbReference>
<dbReference type="Proteomes" id="UP000660611">
    <property type="component" value="Unassembled WGS sequence"/>
</dbReference>
<evidence type="ECO:0000256" key="1">
    <source>
        <dbReference type="SAM" id="MobiDB-lite"/>
    </source>
</evidence>